<dbReference type="Proteomes" id="UP001242811">
    <property type="component" value="Unassembled WGS sequence"/>
</dbReference>
<proteinExistence type="predicted"/>
<evidence type="ECO:0000313" key="2">
    <source>
        <dbReference type="Proteomes" id="UP001242811"/>
    </source>
</evidence>
<dbReference type="EMBL" id="JAUSWA010000038">
    <property type="protein sequence ID" value="MDQ0496580.1"/>
    <property type="molecule type" value="Genomic_DNA"/>
</dbReference>
<comment type="caution">
    <text evidence="1">The sequence shown here is derived from an EMBL/GenBank/DDBJ whole genome shotgun (WGS) entry which is preliminary data.</text>
</comment>
<accession>A0ABU0L5R1</accession>
<name>A0ABU0L5R1_9BACL</name>
<keyword evidence="2" id="KW-1185">Reference proteome</keyword>
<gene>
    <name evidence="1" type="ORF">QOZ95_004770</name>
</gene>
<sequence>MSHAIDNRGLIMYWAFNEGTGTSALESVSQVRDDIQYVFNQAEFTKPCPPRWRQGVMGNGLLFDRELKRVATLQP</sequence>
<organism evidence="1 2">
    <name type="scientific">Paenibacillus brasilensis</name>
    <dbReference type="NCBI Taxonomy" id="128574"/>
    <lineage>
        <taxon>Bacteria</taxon>
        <taxon>Bacillati</taxon>
        <taxon>Bacillota</taxon>
        <taxon>Bacilli</taxon>
        <taxon>Bacillales</taxon>
        <taxon>Paenibacillaceae</taxon>
        <taxon>Paenibacillus</taxon>
    </lineage>
</organism>
<protein>
    <submittedName>
        <fullName evidence="1">Uncharacterized protein</fullName>
    </submittedName>
</protein>
<evidence type="ECO:0000313" key="1">
    <source>
        <dbReference type="EMBL" id="MDQ0496580.1"/>
    </source>
</evidence>
<reference evidence="1 2" key="1">
    <citation type="submission" date="2023-07" db="EMBL/GenBank/DDBJ databases">
        <title>Genomic Encyclopedia of Type Strains, Phase IV (KMG-IV): sequencing the most valuable type-strain genomes for metagenomic binning, comparative biology and taxonomic classification.</title>
        <authorList>
            <person name="Goeker M."/>
        </authorList>
    </citation>
    <scope>NUCLEOTIDE SEQUENCE [LARGE SCALE GENOMIC DNA]</scope>
    <source>
        <strain evidence="1 2">DSM 14914</strain>
    </source>
</reference>